<evidence type="ECO:0000256" key="7">
    <source>
        <dbReference type="ARBA" id="ARBA00049460"/>
    </source>
</evidence>
<dbReference type="InterPro" id="IPR024169">
    <property type="entry name" value="SP_NH2Trfase/AEP_transaminase"/>
</dbReference>
<dbReference type="PIRSF" id="PIRSF000524">
    <property type="entry name" value="SPT"/>
    <property type="match status" value="1"/>
</dbReference>
<evidence type="ECO:0000256" key="8">
    <source>
        <dbReference type="PIRSR" id="PIRSR000524-50"/>
    </source>
</evidence>
<dbReference type="Gene3D" id="3.90.1150.10">
    <property type="entry name" value="Aspartate Aminotransferase, domain 1"/>
    <property type="match status" value="1"/>
</dbReference>
<evidence type="ECO:0000313" key="10">
    <source>
        <dbReference type="EMBL" id="ABD89401.1"/>
    </source>
</evidence>
<dbReference type="InterPro" id="IPR015422">
    <property type="entry name" value="PyrdxlP-dep_Trfase_small"/>
</dbReference>
<evidence type="ECO:0000256" key="3">
    <source>
        <dbReference type="ARBA" id="ARBA00022679"/>
    </source>
</evidence>
<dbReference type="InterPro" id="IPR012703">
    <property type="entry name" value="NH2EtPonate_pyrv_transaminase"/>
</dbReference>
<dbReference type="InterPro" id="IPR015421">
    <property type="entry name" value="PyrdxlP-dep_Trfase_major"/>
</dbReference>
<reference evidence="10" key="1">
    <citation type="submission" date="2006-03" db="EMBL/GenBank/DDBJ databases">
        <title>Complete sequence of Rhodopseudomonas palustris BisB18.</title>
        <authorList>
            <consortium name="US DOE Joint Genome Institute"/>
            <person name="Copeland A."/>
            <person name="Lucas S."/>
            <person name="Lapidus A."/>
            <person name="Barry K."/>
            <person name="Detter J.C."/>
            <person name="Glavina del Rio T."/>
            <person name="Hammon N."/>
            <person name="Israni S."/>
            <person name="Dalin E."/>
            <person name="Tice H."/>
            <person name="Pitluck S."/>
            <person name="Chain P."/>
            <person name="Malfatti S."/>
            <person name="Shin M."/>
            <person name="Vergez L."/>
            <person name="Schmutz J."/>
            <person name="Larimer F."/>
            <person name="Land M."/>
            <person name="Hauser L."/>
            <person name="Pelletier D.A."/>
            <person name="Kyrpides N."/>
            <person name="Anderson I."/>
            <person name="Oda Y."/>
            <person name="Harwood C.S."/>
            <person name="Richardson P."/>
        </authorList>
    </citation>
    <scope>NUCLEOTIDE SEQUENCE [LARGE SCALE GENOMIC DNA]</scope>
    <source>
        <strain evidence="10">BisB18</strain>
    </source>
</reference>
<dbReference type="Gene3D" id="3.40.640.10">
    <property type="entry name" value="Type I PLP-dependent aspartate aminotransferase-like (Major domain)"/>
    <property type="match status" value="1"/>
</dbReference>
<dbReference type="KEGG" id="rpc:RPC_3872"/>
<dbReference type="SUPFAM" id="SSF53383">
    <property type="entry name" value="PLP-dependent transferases"/>
    <property type="match status" value="1"/>
</dbReference>
<keyword evidence="4 8" id="KW-0663">Pyridoxal phosphate</keyword>
<dbReference type="PANTHER" id="PTHR42778:SF1">
    <property type="entry name" value="2-AMINOETHYLPHOSPHONATE--PYRUVATE TRANSAMINASE"/>
    <property type="match status" value="1"/>
</dbReference>
<protein>
    <recommendedName>
        <fullName evidence="6">2-aminoethylphosphonate--pyruvate transaminase</fullName>
        <ecNumber evidence="6">2.6.1.37</ecNumber>
    </recommendedName>
</protein>
<evidence type="ECO:0000256" key="5">
    <source>
        <dbReference type="ARBA" id="ARBA00023317"/>
    </source>
</evidence>
<comment type="catalytic activity">
    <reaction evidence="7">
        <text>(2-aminoethyl)phosphonate + pyruvate = phosphonoacetaldehyde + L-alanine</text>
        <dbReference type="Rhea" id="RHEA:17021"/>
        <dbReference type="ChEBI" id="CHEBI:15361"/>
        <dbReference type="ChEBI" id="CHEBI:57418"/>
        <dbReference type="ChEBI" id="CHEBI:57972"/>
        <dbReference type="ChEBI" id="CHEBI:58383"/>
        <dbReference type="EC" id="2.6.1.37"/>
    </reaction>
</comment>
<proteinExistence type="predicted"/>
<feature type="modified residue" description="N6-(pyridoxal phosphate)lysine" evidence="8">
    <location>
        <position position="194"/>
    </location>
</feature>
<comment type="cofactor">
    <cofactor evidence="1 8">
        <name>pyridoxal 5'-phosphate</name>
        <dbReference type="ChEBI" id="CHEBI:597326"/>
    </cofactor>
</comment>
<keyword evidence="5" id="KW-0670">Pyruvate</keyword>
<keyword evidence="2 10" id="KW-0032">Aminotransferase</keyword>
<dbReference type="NCBIfam" id="TIGR03301">
    <property type="entry name" value="PhnW-AepZ"/>
    <property type="match status" value="1"/>
</dbReference>
<name>Q20ZN5_RHOPB</name>
<evidence type="ECO:0000256" key="6">
    <source>
        <dbReference type="ARBA" id="ARBA00044521"/>
    </source>
</evidence>
<evidence type="ECO:0000256" key="2">
    <source>
        <dbReference type="ARBA" id="ARBA00022576"/>
    </source>
</evidence>
<evidence type="ECO:0000256" key="4">
    <source>
        <dbReference type="ARBA" id="ARBA00022898"/>
    </source>
</evidence>
<feature type="domain" description="Aminotransferase class V" evidence="9">
    <location>
        <begin position="41"/>
        <end position="212"/>
    </location>
</feature>
<dbReference type="EC" id="2.6.1.37" evidence="6"/>
<gene>
    <name evidence="10" type="ordered locus">RPC_3872</name>
</gene>
<dbReference type="InterPro" id="IPR000192">
    <property type="entry name" value="Aminotrans_V_dom"/>
</dbReference>
<dbReference type="eggNOG" id="COG0075">
    <property type="taxonomic scope" value="Bacteria"/>
</dbReference>
<dbReference type="GO" id="GO:0047304">
    <property type="term" value="F:2-aminoethylphosphonate-pyruvate transaminase activity"/>
    <property type="evidence" value="ECO:0007669"/>
    <property type="project" value="UniProtKB-EC"/>
</dbReference>
<dbReference type="Pfam" id="PF00266">
    <property type="entry name" value="Aminotran_5"/>
    <property type="match status" value="1"/>
</dbReference>
<dbReference type="STRING" id="316056.RPC_3872"/>
<evidence type="ECO:0000259" key="9">
    <source>
        <dbReference type="Pfam" id="PF00266"/>
    </source>
</evidence>
<dbReference type="HOGENOM" id="CLU_027686_3_1_5"/>
<keyword evidence="3 10" id="KW-0808">Transferase</keyword>
<dbReference type="AlphaFoldDB" id="Q20ZN5"/>
<dbReference type="EMBL" id="CP000301">
    <property type="protein sequence ID" value="ABD89401.1"/>
    <property type="molecule type" value="Genomic_DNA"/>
</dbReference>
<accession>Q20ZN5</accession>
<sequence length="371" mass="41100">MTKEIPRTRLLFNPGPVSVAADVRDALLCLDMNHRELIFVDVLDRVRRGLTDLLGGSDNFTCIPIVASGSGANEAVISSLEGPVLVLVAGRYSERLALICERLGLETTRENFDPLRGVEFDRIAEALGAQEHFRSLCFVHHETTTSVLAPLRDICRLARSRGVVTFVDTVSSVFAHPINVEEDDVDYITLTANKGLEGLPGLSFVVARRDLIAGSAGRSRSFYFDLHQQWSRMEGEGKPPFTHPAPLYFATARAIERLQAETVPGRISRYSDNRAYLRDRLAAVGINPYPLAPERCSNSLLLTYRPRDFDFDGIQSALAMRDIVIYTDQSTLAKDLMFFSTMGQIDRGCIDTLVEALCDVWRGSGRLVSAS</sequence>
<dbReference type="PANTHER" id="PTHR42778">
    <property type="entry name" value="2-AMINOETHYLPHOSPHONATE--PYRUVATE TRANSAMINASE"/>
    <property type="match status" value="1"/>
</dbReference>
<evidence type="ECO:0000256" key="1">
    <source>
        <dbReference type="ARBA" id="ARBA00001933"/>
    </source>
</evidence>
<organism evidence="10">
    <name type="scientific">Rhodopseudomonas palustris (strain BisB18)</name>
    <dbReference type="NCBI Taxonomy" id="316056"/>
    <lineage>
        <taxon>Bacteria</taxon>
        <taxon>Pseudomonadati</taxon>
        <taxon>Pseudomonadota</taxon>
        <taxon>Alphaproteobacteria</taxon>
        <taxon>Hyphomicrobiales</taxon>
        <taxon>Nitrobacteraceae</taxon>
        <taxon>Rhodopseudomonas</taxon>
    </lineage>
</organism>
<dbReference type="GO" id="GO:0019700">
    <property type="term" value="P:organic phosphonate catabolic process"/>
    <property type="evidence" value="ECO:0007669"/>
    <property type="project" value="InterPro"/>
</dbReference>
<dbReference type="InterPro" id="IPR015424">
    <property type="entry name" value="PyrdxlP-dep_Trfase"/>
</dbReference>